<dbReference type="PANTHER" id="PTHR23419">
    <property type="entry name" value="DIVALENT CATION TOLERANCE CUTA-RELATED"/>
    <property type="match status" value="1"/>
</dbReference>
<accession>A0A371JX23</accession>
<dbReference type="GO" id="GO:0005507">
    <property type="term" value="F:copper ion binding"/>
    <property type="evidence" value="ECO:0007669"/>
    <property type="project" value="TreeGrafter"/>
</dbReference>
<dbReference type="InterPro" id="IPR004323">
    <property type="entry name" value="Ion_tolerance_CutA"/>
</dbReference>
<evidence type="ECO:0000313" key="3">
    <source>
        <dbReference type="Proteomes" id="UP000264492"/>
    </source>
</evidence>
<protein>
    <submittedName>
        <fullName evidence="2">Divalent-cation tolerance protein CutA</fullName>
    </submittedName>
</protein>
<evidence type="ECO:0000313" key="2">
    <source>
        <dbReference type="EMBL" id="RDZ26216.1"/>
    </source>
</evidence>
<comment type="caution">
    <text evidence="2">The sequence shown here is derived from an EMBL/GenBank/DDBJ whole genome shotgun (WGS) entry which is preliminary data.</text>
</comment>
<dbReference type="Pfam" id="PF03091">
    <property type="entry name" value="CutA1"/>
    <property type="match status" value="1"/>
</dbReference>
<dbReference type="PANTHER" id="PTHR23419:SF8">
    <property type="entry name" value="FI09726P"/>
    <property type="match status" value="1"/>
</dbReference>
<organism evidence="2 3">
    <name type="scientific">Lysobacter silvisoli</name>
    <dbReference type="NCBI Taxonomy" id="2293254"/>
    <lineage>
        <taxon>Bacteria</taxon>
        <taxon>Pseudomonadati</taxon>
        <taxon>Pseudomonadota</taxon>
        <taxon>Gammaproteobacteria</taxon>
        <taxon>Lysobacterales</taxon>
        <taxon>Lysobacteraceae</taxon>
        <taxon>Lysobacter</taxon>
    </lineage>
</organism>
<sequence length="111" mass="12138">MPAPSPVRLVFSTCPDPASADAIAQALVGERLAACVSRWPGLRSSYRWQGAVESADEVQLLIKTTADRLDALLARLVELHPYELPEAIAVEAHGGLPRYLDWVAEQTRDDD</sequence>
<name>A0A371JX23_9GAMM</name>
<dbReference type="InterPro" id="IPR011322">
    <property type="entry name" value="N-reg_PII-like_a/b"/>
</dbReference>
<gene>
    <name evidence="2" type="ORF">DX914_18250</name>
</gene>
<dbReference type="RefSeq" id="WP_115861487.1">
    <property type="nucleotide sequence ID" value="NZ_QTSU01000004.1"/>
</dbReference>
<dbReference type="GO" id="GO:0010038">
    <property type="term" value="P:response to metal ion"/>
    <property type="evidence" value="ECO:0007669"/>
    <property type="project" value="InterPro"/>
</dbReference>
<reference evidence="2 3" key="1">
    <citation type="submission" date="2018-08" db="EMBL/GenBank/DDBJ databases">
        <title>Lysobacter sp. zong2l5, whole genome shotgun sequence.</title>
        <authorList>
            <person name="Zhang X."/>
            <person name="Feng G."/>
            <person name="Zhu H."/>
        </authorList>
    </citation>
    <scope>NUCLEOTIDE SEQUENCE [LARGE SCALE GENOMIC DNA]</scope>
    <source>
        <strain evidence="3">zong2l5</strain>
    </source>
</reference>
<dbReference type="AlphaFoldDB" id="A0A371JX23"/>
<dbReference type="Proteomes" id="UP000264492">
    <property type="component" value="Unassembled WGS sequence"/>
</dbReference>
<dbReference type="SUPFAM" id="SSF54913">
    <property type="entry name" value="GlnB-like"/>
    <property type="match status" value="1"/>
</dbReference>
<evidence type="ECO:0000256" key="1">
    <source>
        <dbReference type="ARBA" id="ARBA00010169"/>
    </source>
</evidence>
<dbReference type="InterPro" id="IPR015867">
    <property type="entry name" value="N-reg_PII/ATP_PRibTrfase_C"/>
</dbReference>
<dbReference type="Gene3D" id="3.30.70.120">
    <property type="match status" value="1"/>
</dbReference>
<proteinExistence type="inferred from homology"/>
<dbReference type="EMBL" id="QTSU01000004">
    <property type="protein sequence ID" value="RDZ26216.1"/>
    <property type="molecule type" value="Genomic_DNA"/>
</dbReference>
<comment type="similarity">
    <text evidence="1">Belongs to the CutA family.</text>
</comment>
<keyword evidence="3" id="KW-1185">Reference proteome</keyword>
<dbReference type="OrthoDB" id="37622at2"/>